<evidence type="ECO:0000313" key="1">
    <source>
        <dbReference type="EMBL" id="GLQ26140.1"/>
    </source>
</evidence>
<dbReference type="Proteomes" id="UP001161388">
    <property type="component" value="Unassembled WGS sequence"/>
</dbReference>
<name>A0ABQ5VGC3_9RHOB</name>
<accession>A0ABQ5VGC3</accession>
<proteinExistence type="predicted"/>
<organism evidence="1 2">
    <name type="scientific">Sulfitobacter pacificus</name>
    <dbReference type="NCBI Taxonomy" id="1499314"/>
    <lineage>
        <taxon>Bacteria</taxon>
        <taxon>Pseudomonadati</taxon>
        <taxon>Pseudomonadota</taxon>
        <taxon>Alphaproteobacteria</taxon>
        <taxon>Rhodobacterales</taxon>
        <taxon>Roseobacteraceae</taxon>
        <taxon>Sulfitobacter</taxon>
    </lineage>
</organism>
<keyword evidence="2" id="KW-1185">Reference proteome</keyword>
<dbReference type="RefSeq" id="WP_284371034.1">
    <property type="nucleotide sequence ID" value="NZ_BSNL01000001.1"/>
</dbReference>
<protein>
    <submittedName>
        <fullName evidence="1">Uncharacterized protein</fullName>
    </submittedName>
</protein>
<evidence type="ECO:0000313" key="2">
    <source>
        <dbReference type="Proteomes" id="UP001161388"/>
    </source>
</evidence>
<dbReference type="EMBL" id="BSNL01000001">
    <property type="protein sequence ID" value="GLQ26140.1"/>
    <property type="molecule type" value="Genomic_DNA"/>
</dbReference>
<sequence>MSLAKYMTQQVIGYEPPNATVLETVTLPAIASEFSRGITFDPSGNLILVTVSSSGSYVGRIRTYDGFSATQIGSFIQFPGNPRYLEHVRFDESGDLIAINTGFNTYNPGVLAKYDGKSNTELSSFNTANRAIGAMEVIDGDVVWADQSGNVRRHDGFSSTILETWTTFSGGYPGGMTYDGRNLIATGSPSNKMEISNGVGDNTLFDSVTLDHYVTDFCFFDGHVYTLQNPRTIRKLGKG</sequence>
<dbReference type="Gene3D" id="2.130.10.10">
    <property type="entry name" value="YVTN repeat-like/Quinoprotein amine dehydrogenase"/>
    <property type="match status" value="1"/>
</dbReference>
<dbReference type="InterPro" id="IPR015943">
    <property type="entry name" value="WD40/YVTN_repeat-like_dom_sf"/>
</dbReference>
<reference evidence="1" key="2">
    <citation type="submission" date="2023-01" db="EMBL/GenBank/DDBJ databases">
        <title>Draft genome sequence of Sulfitobacter pacificus strain NBRC 109915.</title>
        <authorList>
            <person name="Sun Q."/>
            <person name="Mori K."/>
        </authorList>
    </citation>
    <scope>NUCLEOTIDE SEQUENCE</scope>
    <source>
        <strain evidence="1">NBRC 109915</strain>
    </source>
</reference>
<comment type="caution">
    <text evidence="1">The sequence shown here is derived from an EMBL/GenBank/DDBJ whole genome shotgun (WGS) entry which is preliminary data.</text>
</comment>
<gene>
    <name evidence="1" type="ORF">GCM10007927_09430</name>
</gene>
<dbReference type="SUPFAM" id="SSF63829">
    <property type="entry name" value="Calcium-dependent phosphotriesterase"/>
    <property type="match status" value="1"/>
</dbReference>
<reference evidence="1" key="1">
    <citation type="journal article" date="2014" name="Int. J. Syst. Evol. Microbiol.">
        <title>Complete genome of a new Firmicutes species belonging to the dominant human colonic microbiota ('Ruminococcus bicirculans') reveals two chromosomes and a selective capacity to utilize plant glucans.</title>
        <authorList>
            <consortium name="NISC Comparative Sequencing Program"/>
            <person name="Wegmann U."/>
            <person name="Louis P."/>
            <person name="Goesmann A."/>
            <person name="Henrissat B."/>
            <person name="Duncan S.H."/>
            <person name="Flint H.J."/>
        </authorList>
    </citation>
    <scope>NUCLEOTIDE SEQUENCE</scope>
    <source>
        <strain evidence="1">NBRC 109915</strain>
    </source>
</reference>